<dbReference type="Proteomes" id="UP000317238">
    <property type="component" value="Unassembled WGS sequence"/>
</dbReference>
<reference evidence="3 4" key="1">
    <citation type="submission" date="2019-02" db="EMBL/GenBank/DDBJ databases">
        <title>Deep-cultivation of Planctomycetes and their phenomic and genomic characterization uncovers novel biology.</title>
        <authorList>
            <person name="Wiegand S."/>
            <person name="Jogler M."/>
            <person name="Boedeker C."/>
            <person name="Pinto D."/>
            <person name="Vollmers J."/>
            <person name="Rivas-Marin E."/>
            <person name="Kohn T."/>
            <person name="Peeters S.H."/>
            <person name="Heuer A."/>
            <person name="Rast P."/>
            <person name="Oberbeckmann S."/>
            <person name="Bunk B."/>
            <person name="Jeske O."/>
            <person name="Meyerdierks A."/>
            <person name="Storesund J.E."/>
            <person name="Kallscheuer N."/>
            <person name="Luecker S."/>
            <person name="Lage O.M."/>
            <person name="Pohl T."/>
            <person name="Merkel B.J."/>
            <person name="Hornburger P."/>
            <person name="Mueller R.-W."/>
            <person name="Bruemmer F."/>
            <person name="Labrenz M."/>
            <person name="Spormann A.M."/>
            <person name="Op Den Camp H."/>
            <person name="Overmann J."/>
            <person name="Amann R."/>
            <person name="Jetten M.S.M."/>
            <person name="Mascher T."/>
            <person name="Medema M.H."/>
            <person name="Devos D.P."/>
            <person name="Kaster A.-K."/>
            <person name="Ovreas L."/>
            <person name="Rohde M."/>
            <person name="Galperin M.Y."/>
            <person name="Jogler C."/>
        </authorList>
    </citation>
    <scope>NUCLEOTIDE SEQUENCE [LARGE SCALE GENOMIC DNA]</scope>
    <source>
        <strain evidence="3 4">Pan14r</strain>
    </source>
</reference>
<accession>A0A5C5YBT5</accession>
<feature type="compositionally biased region" description="Polar residues" evidence="1">
    <location>
        <begin position="60"/>
        <end position="70"/>
    </location>
</feature>
<organism evidence="3 4">
    <name type="scientific">Crateriforma conspicua</name>
    <dbReference type="NCBI Taxonomy" id="2527996"/>
    <lineage>
        <taxon>Bacteria</taxon>
        <taxon>Pseudomonadati</taxon>
        <taxon>Planctomycetota</taxon>
        <taxon>Planctomycetia</taxon>
        <taxon>Planctomycetales</taxon>
        <taxon>Planctomycetaceae</taxon>
        <taxon>Crateriforma</taxon>
    </lineage>
</organism>
<comment type="caution">
    <text evidence="3">The sequence shown here is derived from an EMBL/GenBank/DDBJ whole genome shotgun (WGS) entry which is preliminary data.</text>
</comment>
<dbReference type="Pfam" id="PF01345">
    <property type="entry name" value="DUF11"/>
    <property type="match status" value="1"/>
</dbReference>
<dbReference type="AlphaFoldDB" id="A0A5C5YBT5"/>
<dbReference type="OrthoDB" id="252486at2"/>
<feature type="domain" description="DUF11" evidence="2">
    <location>
        <begin position="380"/>
        <end position="473"/>
    </location>
</feature>
<dbReference type="InterPro" id="IPR001434">
    <property type="entry name" value="OmcB-like_DUF11"/>
</dbReference>
<dbReference type="NCBIfam" id="TIGR01451">
    <property type="entry name" value="B_ant_repeat"/>
    <property type="match status" value="1"/>
</dbReference>
<dbReference type="InterPro" id="IPR047589">
    <property type="entry name" value="DUF11_rpt"/>
</dbReference>
<protein>
    <recommendedName>
        <fullName evidence="2">DUF11 domain-containing protein</fullName>
    </recommendedName>
</protein>
<sequence length="474" mass="50454">MIKLPTMNDSANERLSISGRPASRTTAMRRWLRWVACGAVACVTTGCALPQNMRVFSPATETQAQSSGQPATPVANAPAMKTPTNTPATASAGISASSPADQRQTAADVRQVGYTASLSDLQADECQSTLGQPCGQCNACATGQACTECGNNACAVCQPHGYAAPPAMYNAYGIDPQEFLCDGGDANAKAFLRQDDTIAALDPEDTVVHFTNRHGQIEFAESNRVCLYAPRFASVRRVTGASAGGRVTGAVGVAQPVGPERMNLDQPGLVVTDTTEIGMADTARRIDAMRDRNRGVPVDAVLQPILTADVFAVLANIRVLDLTELRDADLALLEQAATAAIAWSIEESVEVAVQDLKPPVLNRSQTPRGFTEYDFGDGRLVIGKFADKHHAQPGDIVEFALRVDNVGDGPVSHVTVTDNLTTRLAYIDGSQSASCEADFEVVQNDVESAQLIWTIRDELAVGESAILRFKCRVR</sequence>
<proteinExistence type="predicted"/>
<feature type="region of interest" description="Disordered" evidence="1">
    <location>
        <begin position="60"/>
        <end position="108"/>
    </location>
</feature>
<feature type="compositionally biased region" description="Polar residues" evidence="1">
    <location>
        <begin position="82"/>
        <end position="105"/>
    </location>
</feature>
<evidence type="ECO:0000313" key="3">
    <source>
        <dbReference type="EMBL" id="TWT70762.1"/>
    </source>
</evidence>
<evidence type="ECO:0000259" key="2">
    <source>
        <dbReference type="Pfam" id="PF01345"/>
    </source>
</evidence>
<keyword evidence="4" id="KW-1185">Reference proteome</keyword>
<evidence type="ECO:0000313" key="4">
    <source>
        <dbReference type="Proteomes" id="UP000317238"/>
    </source>
</evidence>
<dbReference type="EMBL" id="SJPL01000001">
    <property type="protein sequence ID" value="TWT70762.1"/>
    <property type="molecule type" value="Genomic_DNA"/>
</dbReference>
<gene>
    <name evidence="3" type="ORF">Pan14r_30700</name>
</gene>
<evidence type="ECO:0000256" key="1">
    <source>
        <dbReference type="SAM" id="MobiDB-lite"/>
    </source>
</evidence>
<name>A0A5C5YBT5_9PLAN</name>